<dbReference type="SUPFAM" id="SSF53756">
    <property type="entry name" value="UDP-Glycosyltransferase/glycogen phosphorylase"/>
    <property type="match status" value="1"/>
</dbReference>
<keyword evidence="1" id="KW-0413">Isomerase</keyword>
<comment type="caution">
    <text evidence="3">The sequence shown here is derived from an EMBL/GenBank/DDBJ whole genome shotgun (WGS) entry which is preliminary data.</text>
</comment>
<dbReference type="EMBL" id="JNBY01000115">
    <property type="protein sequence ID" value="KDN82246.1"/>
    <property type="molecule type" value="Genomic_DNA"/>
</dbReference>
<evidence type="ECO:0000313" key="4">
    <source>
        <dbReference type="Proteomes" id="UP000027178"/>
    </source>
</evidence>
<evidence type="ECO:0000313" key="3">
    <source>
        <dbReference type="EMBL" id="KDN82246.1"/>
    </source>
</evidence>
<dbReference type="InterPro" id="IPR029767">
    <property type="entry name" value="WecB-like"/>
</dbReference>
<dbReference type="Pfam" id="PF02350">
    <property type="entry name" value="Epimerase_2"/>
    <property type="match status" value="1"/>
</dbReference>
<name>A0A066YVZ0_9ACTN</name>
<proteinExistence type="inferred from homology"/>
<reference evidence="3 4" key="1">
    <citation type="submission" date="2014-05" db="EMBL/GenBank/DDBJ databases">
        <title>Draft Genome Sequence of Kitasatospora cheerisanensis KCTC 2395.</title>
        <authorList>
            <person name="Nam D.H."/>
        </authorList>
    </citation>
    <scope>NUCLEOTIDE SEQUENCE [LARGE SCALE GENOMIC DNA]</scope>
    <source>
        <strain evidence="3 4">KCTC 2395</strain>
    </source>
</reference>
<comment type="similarity">
    <text evidence="1">Belongs to the UDP-N-acetylglucosamine 2-epimerase family.</text>
</comment>
<gene>
    <name evidence="3" type="ORF">KCH_59550</name>
</gene>
<dbReference type="PATRIC" id="fig|1348663.4.peg.5760"/>
<organism evidence="3 4">
    <name type="scientific">Kitasatospora cheerisanensis KCTC 2395</name>
    <dbReference type="NCBI Taxonomy" id="1348663"/>
    <lineage>
        <taxon>Bacteria</taxon>
        <taxon>Bacillati</taxon>
        <taxon>Actinomycetota</taxon>
        <taxon>Actinomycetes</taxon>
        <taxon>Kitasatosporales</taxon>
        <taxon>Streptomycetaceae</taxon>
        <taxon>Kitasatospora</taxon>
    </lineage>
</organism>
<accession>A0A066YVZ0</accession>
<dbReference type="RefSeq" id="WP_051653522.1">
    <property type="nucleotide sequence ID" value="NZ_KK853997.1"/>
</dbReference>
<dbReference type="OrthoDB" id="9803238at2"/>
<dbReference type="HOGENOM" id="CLU_041674_0_1_11"/>
<dbReference type="eggNOG" id="COG0381">
    <property type="taxonomic scope" value="Bacteria"/>
</dbReference>
<dbReference type="InterPro" id="IPR003331">
    <property type="entry name" value="UDP_GlcNAc_Epimerase_2_dom"/>
</dbReference>
<dbReference type="AlphaFoldDB" id="A0A066YVZ0"/>
<feature type="domain" description="UDP-N-acetylglucosamine 2-epimerase" evidence="2">
    <location>
        <begin position="38"/>
        <end position="333"/>
    </location>
</feature>
<sequence length="379" mass="40724">MDTGATVTVYLGARPNTPKVWTLQRAVGKLRTPGPAWSYVHTGQHYDPRLGAGLCEELELRVDRWLRCGEAATDAEQLGRLCTLVEQDLDRHPAGAVVVVGDVNTTVAAALVAARRGTPVIHLEAGLRSPDRTPEEANRRIVTACADHHLATTAEAVAALRAEGVPDAQVHWVGNPMAECHLAHDDPAADAAVLDRLGLTAGRYVLATLHKPAALSHPKPVLDVLRDLAAAGLPPVLPLHPRAAAHLVDRGLLDPGLAERVLPPQPYRAFGALLRHCAFVVTDSDGVQEEAAAARVSCLATVPGSAREVTRDCGSTHFADTWLELPTRRIVELAATRPARRPARWDSRVSDRIAAALDDILPALPQRGVHPRAERLAYR</sequence>
<evidence type="ECO:0000259" key="2">
    <source>
        <dbReference type="Pfam" id="PF02350"/>
    </source>
</evidence>
<dbReference type="Gene3D" id="3.40.50.2000">
    <property type="entry name" value="Glycogen Phosphorylase B"/>
    <property type="match status" value="2"/>
</dbReference>
<keyword evidence="4" id="KW-1185">Reference proteome</keyword>
<protein>
    <recommendedName>
        <fullName evidence="2">UDP-N-acetylglucosamine 2-epimerase domain-containing protein</fullName>
    </recommendedName>
</protein>
<dbReference type="PANTHER" id="PTHR43174:SF3">
    <property type="entry name" value="UDP-N-ACETYLGLUCOSAMINE 2-EPIMERASE"/>
    <property type="match status" value="1"/>
</dbReference>
<dbReference type="GO" id="GO:0016853">
    <property type="term" value="F:isomerase activity"/>
    <property type="evidence" value="ECO:0007669"/>
    <property type="project" value="UniProtKB-KW"/>
</dbReference>
<dbReference type="PANTHER" id="PTHR43174">
    <property type="entry name" value="UDP-N-ACETYLGLUCOSAMINE 2-EPIMERASE"/>
    <property type="match status" value="1"/>
</dbReference>
<evidence type="ECO:0000256" key="1">
    <source>
        <dbReference type="RuleBase" id="RU003513"/>
    </source>
</evidence>
<dbReference type="Proteomes" id="UP000027178">
    <property type="component" value="Unassembled WGS sequence"/>
</dbReference>